<name>A0AAN4W005_9BACT</name>
<dbReference type="RefSeq" id="WP_338238375.1">
    <property type="nucleotide sequence ID" value="NZ_BQKE01000002.1"/>
</dbReference>
<proteinExistence type="predicted"/>
<gene>
    <name evidence="2" type="ORF">PEDI_37230</name>
</gene>
<reference evidence="2 3" key="1">
    <citation type="submission" date="2021-12" db="EMBL/GenBank/DDBJ databases">
        <title>Genome sequencing of bacteria with rrn-lacking chromosome and rrn-plasmid.</title>
        <authorList>
            <person name="Anda M."/>
            <person name="Iwasaki W."/>
        </authorList>
    </citation>
    <scope>NUCLEOTIDE SEQUENCE [LARGE SCALE GENOMIC DNA]</scope>
    <source>
        <strain evidence="2 3">NBRC 15940</strain>
    </source>
</reference>
<keyword evidence="1" id="KW-0732">Signal</keyword>
<evidence type="ECO:0000313" key="2">
    <source>
        <dbReference type="EMBL" id="GJM63171.1"/>
    </source>
</evidence>
<protein>
    <recommendedName>
        <fullName evidence="4">Outer membrane protein beta-barrel domain-containing protein</fullName>
    </recommendedName>
</protein>
<evidence type="ECO:0008006" key="4">
    <source>
        <dbReference type="Google" id="ProtNLM"/>
    </source>
</evidence>
<dbReference type="EMBL" id="BQKE01000002">
    <property type="protein sequence ID" value="GJM63171.1"/>
    <property type="molecule type" value="Genomic_DNA"/>
</dbReference>
<evidence type="ECO:0000256" key="1">
    <source>
        <dbReference type="SAM" id="SignalP"/>
    </source>
</evidence>
<sequence length="189" mass="20991">MKGYLLMLAFACSVTGLKAQMTADDKTGYALSQHSGQQKSIAEEEHHHNRFELEVSLNNDALAEFTGSVYFYKANKVQMTVDQTGDHLAGVLVHEIPIHNSHWGTFFGFGMTSAHHEAEIGNPEIQVFSPRESSLDNPDDYWAHSFILQTGLAYAIDSHWSTGFTLSPGYDFTDDHLNMGATVDIVFGF</sequence>
<keyword evidence="3" id="KW-1185">Reference proteome</keyword>
<accession>A0AAN4W005</accession>
<feature type="chain" id="PRO_5042855695" description="Outer membrane protein beta-barrel domain-containing protein" evidence="1">
    <location>
        <begin position="20"/>
        <end position="189"/>
    </location>
</feature>
<evidence type="ECO:0000313" key="3">
    <source>
        <dbReference type="Proteomes" id="UP001310022"/>
    </source>
</evidence>
<comment type="caution">
    <text evidence="2">The sequence shown here is derived from an EMBL/GenBank/DDBJ whole genome shotgun (WGS) entry which is preliminary data.</text>
</comment>
<dbReference type="AlphaFoldDB" id="A0AAN4W005"/>
<organism evidence="2 3">
    <name type="scientific">Persicobacter diffluens</name>
    <dbReference type="NCBI Taxonomy" id="981"/>
    <lineage>
        <taxon>Bacteria</taxon>
        <taxon>Pseudomonadati</taxon>
        <taxon>Bacteroidota</taxon>
        <taxon>Cytophagia</taxon>
        <taxon>Cytophagales</taxon>
        <taxon>Persicobacteraceae</taxon>
        <taxon>Persicobacter</taxon>
    </lineage>
</organism>
<feature type="signal peptide" evidence="1">
    <location>
        <begin position="1"/>
        <end position="19"/>
    </location>
</feature>
<dbReference type="Proteomes" id="UP001310022">
    <property type="component" value="Unassembled WGS sequence"/>
</dbReference>